<dbReference type="RefSeq" id="WP_160729096.1">
    <property type="nucleotide sequence ID" value="NZ_WTYP01000001.1"/>
</dbReference>
<comment type="caution">
    <text evidence="1">The sequence shown here is derived from an EMBL/GenBank/DDBJ whole genome shotgun (WGS) entry which is preliminary data.</text>
</comment>
<accession>A0A6I4UW69</accession>
<dbReference type="InterPro" id="IPR036188">
    <property type="entry name" value="FAD/NAD-bd_sf"/>
</dbReference>
<name>A0A6I4UW69_9SPHN</name>
<dbReference type="Gene3D" id="3.50.50.60">
    <property type="entry name" value="FAD/NAD(P)-binding domain"/>
    <property type="match status" value="1"/>
</dbReference>
<dbReference type="OrthoDB" id="7178350at2"/>
<protein>
    <recommendedName>
        <fullName evidence="3">Tryptophan halogenase</fullName>
    </recommendedName>
</protein>
<sequence>MTDQPHLAKIALFGASGDVWPVAALLAGSLPDQTKLTIVETSGSGIGTNGAMVVPAAHRYFERSQIDIADLLKRSDASVGIGITHLGWLGAGSELFLGPSGSMPKINGVPLHQIMLRAAMLHDDRRRLAHLLEPFRLPSRAAAAGKLSWPAGEAGSPKQMLGPQIQIGMNAFAEYLRGRSTRDRFETLQGIASAVATGGENTVRSVLLEDGREIAADIFIDLSGEISDFAVLEQGTHPKQSVFEFPFSQLRSGFIPAAEGQRSFNPAAEAIEGGLMMRTTLPSGTIIEALASETGHEAAGIGNLPASDMTCADFRMFSTADPWSGNLVRMGTAACALGPYHSADRLLLLEQALHFAELLPASANMAAEAQAYNARQAASFSQVRDRVLAPFLLNHRTDAAWTACREVDVPESLRIRMDQFAARGRLVTFEHEITDEQEWIDLFIGFGLIPDRCDPLALTLDMQKLVPVLGRIASDLGAIVAAMPDHKAPFRAQG</sequence>
<dbReference type="GO" id="GO:0004497">
    <property type="term" value="F:monooxygenase activity"/>
    <property type="evidence" value="ECO:0007669"/>
    <property type="project" value="InterPro"/>
</dbReference>
<evidence type="ECO:0000313" key="1">
    <source>
        <dbReference type="EMBL" id="MXP45783.1"/>
    </source>
</evidence>
<dbReference type="EMBL" id="WTYP01000001">
    <property type="protein sequence ID" value="MXP45783.1"/>
    <property type="molecule type" value="Genomic_DNA"/>
</dbReference>
<dbReference type="Proteomes" id="UP000471435">
    <property type="component" value="Unassembled WGS sequence"/>
</dbReference>
<dbReference type="InterPro" id="IPR006905">
    <property type="entry name" value="Flavin_halogenase"/>
</dbReference>
<evidence type="ECO:0008006" key="3">
    <source>
        <dbReference type="Google" id="ProtNLM"/>
    </source>
</evidence>
<dbReference type="AlphaFoldDB" id="A0A6I4UW69"/>
<dbReference type="Pfam" id="PF04820">
    <property type="entry name" value="Trp_halogenase"/>
    <property type="match status" value="2"/>
</dbReference>
<reference evidence="1 2" key="1">
    <citation type="submission" date="2019-12" db="EMBL/GenBank/DDBJ databases">
        <title>Genomic-based taxomic classification of the family Erythrobacteraceae.</title>
        <authorList>
            <person name="Xu L."/>
        </authorList>
    </citation>
    <scope>NUCLEOTIDE SEQUENCE [LARGE SCALE GENOMIC DNA]</scope>
    <source>
        <strain evidence="1 2">SW-109</strain>
    </source>
</reference>
<proteinExistence type="predicted"/>
<keyword evidence="2" id="KW-1185">Reference proteome</keyword>
<evidence type="ECO:0000313" key="2">
    <source>
        <dbReference type="Proteomes" id="UP000471435"/>
    </source>
</evidence>
<gene>
    <name evidence="1" type="ORF">GRI43_00055</name>
</gene>
<organism evidence="1 2">
    <name type="scientific">Pontixanthobacter luteolus</name>
    <dbReference type="NCBI Taxonomy" id="295089"/>
    <lineage>
        <taxon>Bacteria</taxon>
        <taxon>Pseudomonadati</taxon>
        <taxon>Pseudomonadota</taxon>
        <taxon>Alphaproteobacteria</taxon>
        <taxon>Sphingomonadales</taxon>
        <taxon>Erythrobacteraceae</taxon>
        <taxon>Pontixanthobacter</taxon>
    </lineage>
</organism>